<keyword evidence="1" id="KW-1133">Transmembrane helix</keyword>
<proteinExistence type="predicted"/>
<sequence>MLSLTASHYSPKFPPSIAFNILFFSFWLPIALLEPSELPPFAIQFNAANFCCIAAPKPCYLPPTLPNTTAAINCYDVAQAVVIMTTLLFAPFAITKKIKKIKKE</sequence>
<dbReference type="AlphaFoldDB" id="A0A9D3W6X6"/>
<evidence type="ECO:0000313" key="3">
    <source>
        <dbReference type="Proteomes" id="UP000828251"/>
    </source>
</evidence>
<evidence type="ECO:0000313" key="2">
    <source>
        <dbReference type="EMBL" id="KAH1113992.1"/>
    </source>
</evidence>
<protein>
    <submittedName>
        <fullName evidence="2">Uncharacterized protein</fullName>
    </submittedName>
</protein>
<dbReference type="Proteomes" id="UP000828251">
    <property type="component" value="Unassembled WGS sequence"/>
</dbReference>
<organism evidence="2 3">
    <name type="scientific">Gossypium stocksii</name>
    <dbReference type="NCBI Taxonomy" id="47602"/>
    <lineage>
        <taxon>Eukaryota</taxon>
        <taxon>Viridiplantae</taxon>
        <taxon>Streptophyta</taxon>
        <taxon>Embryophyta</taxon>
        <taxon>Tracheophyta</taxon>
        <taxon>Spermatophyta</taxon>
        <taxon>Magnoliopsida</taxon>
        <taxon>eudicotyledons</taxon>
        <taxon>Gunneridae</taxon>
        <taxon>Pentapetalae</taxon>
        <taxon>rosids</taxon>
        <taxon>malvids</taxon>
        <taxon>Malvales</taxon>
        <taxon>Malvaceae</taxon>
        <taxon>Malvoideae</taxon>
        <taxon>Gossypium</taxon>
    </lineage>
</organism>
<keyword evidence="1" id="KW-0472">Membrane</keyword>
<dbReference type="EMBL" id="JAIQCV010000003">
    <property type="protein sequence ID" value="KAH1113992.1"/>
    <property type="molecule type" value="Genomic_DNA"/>
</dbReference>
<gene>
    <name evidence="2" type="ORF">J1N35_007370</name>
</gene>
<evidence type="ECO:0000256" key="1">
    <source>
        <dbReference type="SAM" id="Phobius"/>
    </source>
</evidence>
<feature type="transmembrane region" description="Helical" evidence="1">
    <location>
        <begin position="70"/>
        <end position="94"/>
    </location>
</feature>
<comment type="caution">
    <text evidence="2">The sequence shown here is derived from an EMBL/GenBank/DDBJ whole genome shotgun (WGS) entry which is preliminary data.</text>
</comment>
<reference evidence="2 3" key="1">
    <citation type="journal article" date="2021" name="Plant Biotechnol. J.">
        <title>Multi-omics assisted identification of the key and species-specific regulatory components of drought-tolerant mechanisms in Gossypium stocksii.</title>
        <authorList>
            <person name="Yu D."/>
            <person name="Ke L."/>
            <person name="Zhang D."/>
            <person name="Wu Y."/>
            <person name="Sun Y."/>
            <person name="Mei J."/>
            <person name="Sun J."/>
            <person name="Sun Y."/>
        </authorList>
    </citation>
    <scope>NUCLEOTIDE SEQUENCE [LARGE SCALE GENOMIC DNA]</scope>
    <source>
        <strain evidence="3">cv. E1</strain>
        <tissue evidence="2">Leaf</tissue>
    </source>
</reference>
<name>A0A9D3W6X6_9ROSI</name>
<accession>A0A9D3W6X6</accession>
<feature type="transmembrane region" description="Helical" evidence="1">
    <location>
        <begin position="12"/>
        <end position="32"/>
    </location>
</feature>
<keyword evidence="1" id="KW-0812">Transmembrane</keyword>
<keyword evidence="3" id="KW-1185">Reference proteome</keyword>